<dbReference type="GO" id="GO:0005846">
    <property type="term" value="C:nuclear cap binding complex"/>
    <property type="evidence" value="ECO:0007669"/>
    <property type="project" value="InterPro"/>
</dbReference>
<feature type="compositionally biased region" description="Gly residues" evidence="1">
    <location>
        <begin position="1"/>
        <end position="11"/>
    </location>
</feature>
<dbReference type="GO" id="GO:0006406">
    <property type="term" value="P:mRNA export from nucleus"/>
    <property type="evidence" value="ECO:0007669"/>
    <property type="project" value="InterPro"/>
</dbReference>
<gene>
    <name evidence="4" type="ORF">CYLTODRAFT_393780</name>
</gene>
<evidence type="ECO:0000259" key="2">
    <source>
        <dbReference type="Pfam" id="PF09088"/>
    </source>
</evidence>
<dbReference type="EMBL" id="KN880484">
    <property type="protein sequence ID" value="KIY69445.1"/>
    <property type="molecule type" value="Genomic_DNA"/>
</dbReference>
<feature type="compositionally biased region" description="Basic and acidic residues" evidence="1">
    <location>
        <begin position="118"/>
        <end position="135"/>
    </location>
</feature>
<evidence type="ECO:0000313" key="5">
    <source>
        <dbReference type="Proteomes" id="UP000054007"/>
    </source>
</evidence>
<feature type="compositionally biased region" description="Basic and acidic residues" evidence="1">
    <location>
        <begin position="15"/>
        <end position="34"/>
    </location>
</feature>
<dbReference type="PANTHER" id="PTHR12412">
    <property type="entry name" value="CAP BINDING PROTEIN"/>
    <property type="match status" value="1"/>
</dbReference>
<dbReference type="STRING" id="1314674.A0A0D7BGY7"/>
<feature type="region of interest" description="Disordered" evidence="1">
    <location>
        <begin position="1"/>
        <end position="34"/>
    </location>
</feature>
<dbReference type="PANTHER" id="PTHR12412:SF2">
    <property type="entry name" value="NUCLEAR CAP-BINDING PROTEIN SUBUNIT 1"/>
    <property type="match status" value="1"/>
</dbReference>
<dbReference type="AlphaFoldDB" id="A0A0D7BGY7"/>
<dbReference type="InterPro" id="IPR015174">
    <property type="entry name" value="MIF4G-like_typ-2"/>
</dbReference>
<accession>A0A0D7BGY7</accession>
<dbReference type="Pfam" id="PF09088">
    <property type="entry name" value="MIF4G_like"/>
    <property type="match status" value="1"/>
</dbReference>
<dbReference type="GO" id="GO:0000339">
    <property type="term" value="F:RNA cap binding"/>
    <property type="evidence" value="ECO:0007669"/>
    <property type="project" value="InterPro"/>
</dbReference>
<evidence type="ECO:0000259" key="3">
    <source>
        <dbReference type="Pfam" id="PF09090"/>
    </source>
</evidence>
<proteinExistence type="predicted"/>
<evidence type="ECO:0000256" key="1">
    <source>
        <dbReference type="SAM" id="MobiDB-lite"/>
    </source>
</evidence>
<dbReference type="Pfam" id="PF09090">
    <property type="entry name" value="MIF4G_like_2"/>
    <property type="match status" value="1"/>
</dbReference>
<name>A0A0D7BGY7_9AGAR</name>
<dbReference type="GO" id="GO:0005634">
    <property type="term" value="C:nucleus"/>
    <property type="evidence" value="ECO:0007669"/>
    <property type="project" value="TreeGrafter"/>
</dbReference>
<dbReference type="GO" id="GO:0000184">
    <property type="term" value="P:nuclear-transcribed mRNA catabolic process, nonsense-mediated decay"/>
    <property type="evidence" value="ECO:0007669"/>
    <property type="project" value="TreeGrafter"/>
</dbReference>
<protein>
    <submittedName>
        <fullName evidence="4">Cap binding protein 80-PB</fullName>
    </submittedName>
</protein>
<keyword evidence="5" id="KW-1185">Reference proteome</keyword>
<dbReference type="SUPFAM" id="SSF48371">
    <property type="entry name" value="ARM repeat"/>
    <property type="match status" value="3"/>
</dbReference>
<dbReference type="Proteomes" id="UP000054007">
    <property type="component" value="Unassembled WGS sequence"/>
</dbReference>
<dbReference type="Gene3D" id="1.25.40.180">
    <property type="match status" value="3"/>
</dbReference>
<feature type="region of interest" description="Disordered" evidence="1">
    <location>
        <begin position="110"/>
        <end position="135"/>
    </location>
</feature>
<dbReference type="GO" id="GO:0003729">
    <property type="term" value="F:mRNA binding"/>
    <property type="evidence" value="ECO:0007669"/>
    <property type="project" value="TreeGrafter"/>
</dbReference>
<reference evidence="4 5" key="1">
    <citation type="journal article" date="2015" name="Fungal Genet. Biol.">
        <title>Evolution of novel wood decay mechanisms in Agaricales revealed by the genome sequences of Fistulina hepatica and Cylindrobasidium torrendii.</title>
        <authorList>
            <person name="Floudas D."/>
            <person name="Held B.W."/>
            <person name="Riley R."/>
            <person name="Nagy L.G."/>
            <person name="Koehler G."/>
            <person name="Ransdell A.S."/>
            <person name="Younus H."/>
            <person name="Chow J."/>
            <person name="Chiniquy J."/>
            <person name="Lipzen A."/>
            <person name="Tritt A."/>
            <person name="Sun H."/>
            <person name="Haridas S."/>
            <person name="LaButti K."/>
            <person name="Ohm R.A."/>
            <person name="Kues U."/>
            <person name="Blanchette R.A."/>
            <person name="Grigoriev I.V."/>
            <person name="Minto R.E."/>
            <person name="Hibbett D.S."/>
        </authorList>
    </citation>
    <scope>NUCLEOTIDE SEQUENCE [LARGE SCALE GENOMIC DNA]</scope>
    <source>
        <strain evidence="4 5">FP15055 ss-10</strain>
    </source>
</reference>
<dbReference type="InterPro" id="IPR027159">
    <property type="entry name" value="CBP80"/>
</dbReference>
<dbReference type="InterPro" id="IPR015172">
    <property type="entry name" value="MIF4G-like_typ-1"/>
</dbReference>
<feature type="domain" description="MIF4G-like type 2" evidence="3">
    <location>
        <begin position="554"/>
        <end position="868"/>
    </location>
</feature>
<organism evidence="4 5">
    <name type="scientific">Cylindrobasidium torrendii FP15055 ss-10</name>
    <dbReference type="NCBI Taxonomy" id="1314674"/>
    <lineage>
        <taxon>Eukaryota</taxon>
        <taxon>Fungi</taxon>
        <taxon>Dikarya</taxon>
        <taxon>Basidiomycota</taxon>
        <taxon>Agaricomycotina</taxon>
        <taxon>Agaricomycetes</taxon>
        <taxon>Agaricomycetidae</taxon>
        <taxon>Agaricales</taxon>
        <taxon>Marasmiineae</taxon>
        <taxon>Physalacriaceae</taxon>
        <taxon>Cylindrobasidium</taxon>
    </lineage>
</organism>
<dbReference type="OrthoDB" id="10252707at2759"/>
<sequence>MSWNRHGGGGGGRRRRDDYDRREREPPETPSDRLRSAIFRMGEVDPVEEVPQVEEKMRVFFAEESVRGKGVEGCIQFMAETLRYGVTEQPFKVPHYAALLRRLHDIPAGVQATEDDEKTSADEKMGEKEDAQKDEPSLGRRILEEYWRGFQTYVDQLAWRETRLCIRFFAHLALTRIISADSFNLLLQSFTAVLDEFGVSLGRAKKAALCAGEGLLIAGSVLPPSAVSTIIGSIDAYSESTAHARYLANTSTSLSSATVEETADELIDALLAACRSLENAEFSSLEAPFPRPYSKYDDFSGDGFVIPAVLVPPEAMEESGSEEEAPVRKDEWPEYFVRLFDNDVTPDIKTPAGYAIRTDLIAILDVFEVNRKECARLLLEYPKWTLEGSFKPKPGAPVQADPVPGKDWQLESTIIESILGAYFVLPEPTMPPVYYMSVITELCKLSPQTIGPAVGKSIRKLYSTLGDGLDVEISRRFAEWFALHMSNFNFLWVWKEWLPDLELDVAHPRRAYMRRAVSYEIRLAYYERIVKTLPDRMGEEDAFTVPKRAPGPVFPYEDPEHPFYEGSQAVLGLIRGRAKPEEAIEYLETLKGIVETADPAANVQDVVLTIVVQSLLSVGSRSFSHLLNAIERYLPLLRHLVASGGRKDAVLTAVASFWQENSQMVVIVFDKLMQYQIVDTTEVIGWVFTDGAAGGGEEPLGRTKGTIGELGWSLVHAALSKANGRVNVARKRMAALRKEDDDTRARAIAVDAPEGPGFGDGADVKNEESADMDVDGIKKENLENPALATATKAFDSLVKEQRGGLARALEGFGSILVPSGEDEGSQAMKKVSRDEEWEQRGSWGKAEWHAWESWGWYRHFCRVYSPYLRTYAATLSTVSFASFDGSTEATAVLVKKMFNSAIGSD</sequence>
<dbReference type="InterPro" id="IPR016024">
    <property type="entry name" value="ARM-type_fold"/>
</dbReference>
<evidence type="ECO:0000313" key="4">
    <source>
        <dbReference type="EMBL" id="KIY69445.1"/>
    </source>
</evidence>
<feature type="domain" description="MIF4G-like type 1" evidence="2">
    <location>
        <begin position="346"/>
        <end position="535"/>
    </location>
</feature>